<gene>
    <name evidence="1" type="ORF">DPEC_G00101980</name>
</gene>
<dbReference type="Proteomes" id="UP001157502">
    <property type="component" value="Chromosome 8"/>
</dbReference>
<reference evidence="1" key="1">
    <citation type="submission" date="2021-05" db="EMBL/GenBank/DDBJ databases">
        <authorList>
            <person name="Pan Q."/>
            <person name="Jouanno E."/>
            <person name="Zahm M."/>
            <person name="Klopp C."/>
            <person name="Cabau C."/>
            <person name="Louis A."/>
            <person name="Berthelot C."/>
            <person name="Parey E."/>
            <person name="Roest Crollius H."/>
            <person name="Montfort J."/>
            <person name="Robinson-Rechavi M."/>
            <person name="Bouchez O."/>
            <person name="Lampietro C."/>
            <person name="Lopez Roques C."/>
            <person name="Donnadieu C."/>
            <person name="Postlethwait J."/>
            <person name="Bobe J."/>
            <person name="Dillon D."/>
            <person name="Chandos A."/>
            <person name="von Hippel F."/>
            <person name="Guiguen Y."/>
        </authorList>
    </citation>
    <scope>NUCLEOTIDE SEQUENCE</scope>
    <source>
        <strain evidence="1">YG-Jan2019</strain>
    </source>
</reference>
<keyword evidence="2" id="KW-1185">Reference proteome</keyword>
<comment type="caution">
    <text evidence="1">The sequence shown here is derived from an EMBL/GenBank/DDBJ whole genome shotgun (WGS) entry which is preliminary data.</text>
</comment>
<accession>A0ACC2GWV3</accession>
<evidence type="ECO:0000313" key="2">
    <source>
        <dbReference type="Proteomes" id="UP001157502"/>
    </source>
</evidence>
<protein>
    <submittedName>
        <fullName evidence="1">Uncharacterized protein</fullName>
    </submittedName>
</protein>
<organism evidence="1 2">
    <name type="scientific">Dallia pectoralis</name>
    <name type="common">Alaska blackfish</name>
    <dbReference type="NCBI Taxonomy" id="75939"/>
    <lineage>
        <taxon>Eukaryota</taxon>
        <taxon>Metazoa</taxon>
        <taxon>Chordata</taxon>
        <taxon>Craniata</taxon>
        <taxon>Vertebrata</taxon>
        <taxon>Euteleostomi</taxon>
        <taxon>Actinopterygii</taxon>
        <taxon>Neopterygii</taxon>
        <taxon>Teleostei</taxon>
        <taxon>Protacanthopterygii</taxon>
        <taxon>Esociformes</taxon>
        <taxon>Umbridae</taxon>
        <taxon>Dallia</taxon>
    </lineage>
</organism>
<proteinExistence type="predicted"/>
<evidence type="ECO:0000313" key="1">
    <source>
        <dbReference type="EMBL" id="KAJ8008169.1"/>
    </source>
</evidence>
<name>A0ACC2GWV3_DALPE</name>
<sequence>MDFNEKDQDYKQVRTVNGGDVSTPHLGVDATWRCFNLLHVYLLFSRRDVCSVNGRDITARLITPSFN</sequence>
<dbReference type="EMBL" id="CM055735">
    <property type="protein sequence ID" value="KAJ8008169.1"/>
    <property type="molecule type" value="Genomic_DNA"/>
</dbReference>